<dbReference type="Gene3D" id="2.40.170.20">
    <property type="entry name" value="TonB-dependent receptor, beta-barrel domain"/>
    <property type="match status" value="1"/>
</dbReference>
<evidence type="ECO:0000256" key="8">
    <source>
        <dbReference type="ARBA" id="ARBA00023077"/>
    </source>
</evidence>
<feature type="chain" id="PRO_5015515433" description="TonB-dependent receptor" evidence="13">
    <location>
        <begin position="24"/>
        <end position="766"/>
    </location>
</feature>
<evidence type="ECO:0000313" key="16">
    <source>
        <dbReference type="EMBL" id="POP53171.1"/>
    </source>
</evidence>
<keyword evidence="13" id="KW-0732">Signal</keyword>
<evidence type="ECO:0000256" key="12">
    <source>
        <dbReference type="RuleBase" id="RU003357"/>
    </source>
</evidence>
<dbReference type="Pfam" id="PF00593">
    <property type="entry name" value="TonB_dep_Rec_b-barrel"/>
    <property type="match status" value="1"/>
</dbReference>
<keyword evidence="5 11" id="KW-0812">Transmembrane</keyword>
<comment type="similarity">
    <text evidence="11 12">Belongs to the TonB-dependent receptor family.</text>
</comment>
<accession>A0A2S4HHK1</accession>
<dbReference type="InterPro" id="IPR036942">
    <property type="entry name" value="Beta-barrel_TonB_sf"/>
</dbReference>
<evidence type="ECO:0008006" key="18">
    <source>
        <dbReference type="Google" id="ProtNLM"/>
    </source>
</evidence>
<evidence type="ECO:0000259" key="14">
    <source>
        <dbReference type="Pfam" id="PF00593"/>
    </source>
</evidence>
<evidence type="ECO:0000256" key="9">
    <source>
        <dbReference type="ARBA" id="ARBA00023136"/>
    </source>
</evidence>
<evidence type="ECO:0000256" key="1">
    <source>
        <dbReference type="ARBA" id="ARBA00004571"/>
    </source>
</evidence>
<dbReference type="InterPro" id="IPR039426">
    <property type="entry name" value="TonB-dep_rcpt-like"/>
</dbReference>
<feature type="signal peptide" evidence="13">
    <location>
        <begin position="1"/>
        <end position="23"/>
    </location>
</feature>
<protein>
    <recommendedName>
        <fullName evidence="18">TonB-dependent receptor</fullName>
    </recommendedName>
</protein>
<dbReference type="Pfam" id="PF07715">
    <property type="entry name" value="Plug"/>
    <property type="match status" value="1"/>
</dbReference>
<dbReference type="GO" id="GO:0006826">
    <property type="term" value="P:iron ion transport"/>
    <property type="evidence" value="ECO:0007669"/>
    <property type="project" value="UniProtKB-KW"/>
</dbReference>
<organism evidence="16 17">
    <name type="scientific">Zhongshania marina</name>
    <dbReference type="NCBI Taxonomy" id="2304603"/>
    <lineage>
        <taxon>Bacteria</taxon>
        <taxon>Pseudomonadati</taxon>
        <taxon>Pseudomonadota</taxon>
        <taxon>Gammaproteobacteria</taxon>
        <taxon>Cellvibrionales</taxon>
        <taxon>Spongiibacteraceae</taxon>
        <taxon>Zhongshania</taxon>
    </lineage>
</organism>
<evidence type="ECO:0000256" key="5">
    <source>
        <dbReference type="ARBA" id="ARBA00022692"/>
    </source>
</evidence>
<dbReference type="SUPFAM" id="SSF56935">
    <property type="entry name" value="Porins"/>
    <property type="match status" value="1"/>
</dbReference>
<feature type="domain" description="TonB-dependent receptor-like beta-barrel" evidence="14">
    <location>
        <begin position="430"/>
        <end position="732"/>
    </location>
</feature>
<proteinExistence type="inferred from homology"/>
<keyword evidence="4" id="KW-0410">Iron transport</keyword>
<dbReference type="AlphaFoldDB" id="A0A2S4HHK1"/>
<comment type="subcellular location">
    <subcellularLocation>
        <location evidence="1 11">Cell outer membrane</location>
        <topology evidence="1 11">Multi-pass membrane protein</topology>
    </subcellularLocation>
</comment>
<gene>
    <name evidence="16" type="ORF">C0068_08775</name>
</gene>
<evidence type="ECO:0000256" key="3">
    <source>
        <dbReference type="ARBA" id="ARBA00022452"/>
    </source>
</evidence>
<keyword evidence="6" id="KW-0408">Iron</keyword>
<evidence type="ECO:0000256" key="2">
    <source>
        <dbReference type="ARBA" id="ARBA00022448"/>
    </source>
</evidence>
<evidence type="ECO:0000256" key="7">
    <source>
        <dbReference type="ARBA" id="ARBA00023065"/>
    </source>
</evidence>
<dbReference type="InterPro" id="IPR012910">
    <property type="entry name" value="Plug_dom"/>
</dbReference>
<keyword evidence="8 12" id="KW-0798">TonB box</keyword>
<keyword evidence="7" id="KW-0406">Ion transport</keyword>
<keyword evidence="3 11" id="KW-1134">Transmembrane beta strand</keyword>
<keyword evidence="9 11" id="KW-0472">Membrane</keyword>
<evidence type="ECO:0000256" key="13">
    <source>
        <dbReference type="SAM" id="SignalP"/>
    </source>
</evidence>
<dbReference type="Proteomes" id="UP000237222">
    <property type="component" value="Unassembled WGS sequence"/>
</dbReference>
<evidence type="ECO:0000256" key="11">
    <source>
        <dbReference type="PROSITE-ProRule" id="PRU01360"/>
    </source>
</evidence>
<evidence type="ECO:0000256" key="6">
    <source>
        <dbReference type="ARBA" id="ARBA00023004"/>
    </source>
</evidence>
<evidence type="ECO:0000259" key="15">
    <source>
        <dbReference type="Pfam" id="PF07715"/>
    </source>
</evidence>
<keyword evidence="10 11" id="KW-0998">Cell outer membrane</keyword>
<evidence type="ECO:0000256" key="10">
    <source>
        <dbReference type="ARBA" id="ARBA00023237"/>
    </source>
</evidence>
<dbReference type="EMBL" id="PQGG01000019">
    <property type="protein sequence ID" value="POP53171.1"/>
    <property type="molecule type" value="Genomic_DNA"/>
</dbReference>
<dbReference type="GO" id="GO:0009279">
    <property type="term" value="C:cell outer membrane"/>
    <property type="evidence" value="ECO:0007669"/>
    <property type="project" value="UniProtKB-SubCell"/>
</dbReference>
<evidence type="ECO:0000256" key="4">
    <source>
        <dbReference type="ARBA" id="ARBA00022496"/>
    </source>
</evidence>
<name>A0A2S4HHK1_9GAMM</name>
<reference evidence="16" key="1">
    <citation type="submission" date="2018-01" db="EMBL/GenBank/DDBJ databases">
        <authorList>
            <person name="Yu X.-D."/>
        </authorList>
    </citation>
    <scope>NUCLEOTIDE SEQUENCE</scope>
    <source>
        <strain evidence="16">ZX-21</strain>
    </source>
</reference>
<dbReference type="InterPro" id="IPR000531">
    <property type="entry name" value="Beta-barrel_TonB"/>
</dbReference>
<keyword evidence="2 11" id="KW-0813">Transport</keyword>
<comment type="caution">
    <text evidence="16">The sequence shown here is derived from an EMBL/GenBank/DDBJ whole genome shotgun (WGS) entry which is preliminary data.</text>
</comment>
<feature type="domain" description="TonB-dependent receptor plug" evidence="15">
    <location>
        <begin position="54"/>
        <end position="160"/>
    </location>
</feature>
<dbReference type="PROSITE" id="PS52016">
    <property type="entry name" value="TONB_DEPENDENT_REC_3"/>
    <property type="match status" value="1"/>
</dbReference>
<sequence>MKNNYIITLLSTLPFVLGGMAYAQDDITPTNKSKRSSNQLEEVVVTARKKTENLQDISASLTAHTGAALDAMGVADIKDLMNVTPALTVTEMAAYSLIFIRGVGSDSFQGPIDSSVATYLDGLYITLTSNQAQSLGNVQSVTVLKGPQGTLYGRNAVGGAIVVETKKPSFEEVQANITVEGGNYNLLKGKVHLSGPVGDNFALGISGLYTNRETYMIYTPDPSQKHLDYDDRGVKFEARLAPTDWLEVNASHYKIRHSSGDSAPLTNDTPSPLFASVITGNPDPWETGVGIEVFTEMESQASKLEFDITNQYFNTKAIFGHSEATSGVYWDYDMAYEKLLIIEAIPNTSDTDSIDISFTSSDWGPSWLSWIAGIYIEDTYKDQTTPIYVDALTLGQQLIGLDPNLLNGLVESLGLGALGLTGLPENPVHLLLYGGVDTDAKAAFAEFDIDITDYLSIKFGGRYSDETRVIPTSTVDARIQNLPILGTTDWVRAFDYEEDSATWTDFTPSFGIDFDLSDDAMVYYSYTTAFKSGNFNGLNINAPPSRIEPEEAESHEVGIKSDWLDGSLRLNAALFSTTVENGHAQILSLTSGGVTRLENAAEYTIDGAELEMTYNTPIDGLVVTFSGTWLDGSYDDYECTNFDPDTGLEATYDCSGNTTIRTADFSGVVDVSYRFDIGRLENELGLGAYHNSGFWFDPTNNVPEEAYTKINARFSVRDTKTNMKLYGWGSNLTNEVSHMQRFRQDFGIGESYARPRMWGVGLEWEY</sequence>
<evidence type="ECO:0000313" key="17">
    <source>
        <dbReference type="Proteomes" id="UP000237222"/>
    </source>
</evidence>
<dbReference type="PANTHER" id="PTHR32552:SF81">
    <property type="entry name" value="TONB-DEPENDENT OUTER MEMBRANE RECEPTOR"/>
    <property type="match status" value="1"/>
</dbReference>
<dbReference type="PANTHER" id="PTHR32552">
    <property type="entry name" value="FERRICHROME IRON RECEPTOR-RELATED"/>
    <property type="match status" value="1"/>
</dbReference>